<keyword evidence="2 8" id="KW-0255">Endonuclease</keyword>
<reference evidence="9" key="1">
    <citation type="journal article" date="2019" name="Int. J. Syst. Evol. Microbiol.">
        <title>The Global Catalogue of Microorganisms (GCM) 10K type strain sequencing project: providing services to taxonomists for standard genome sequencing and annotation.</title>
        <authorList>
            <consortium name="The Broad Institute Genomics Platform"/>
            <consortium name="The Broad Institute Genome Sequencing Center for Infectious Disease"/>
            <person name="Wu L."/>
            <person name="Ma J."/>
        </authorList>
    </citation>
    <scope>NUCLEOTIDE SEQUENCE [LARGE SCALE GENOMIC DNA]</scope>
    <source>
        <strain evidence="9">CCM 9147</strain>
    </source>
</reference>
<dbReference type="NCBIfam" id="TIGR00629">
    <property type="entry name" value="uvde"/>
    <property type="match status" value="1"/>
</dbReference>
<organism evidence="8 9">
    <name type="scientific">Paenibacillus farraposensis</name>
    <dbReference type="NCBI Taxonomy" id="2807095"/>
    <lineage>
        <taxon>Bacteria</taxon>
        <taxon>Bacillati</taxon>
        <taxon>Bacillota</taxon>
        <taxon>Bacilli</taxon>
        <taxon>Bacillales</taxon>
        <taxon>Paenibacillaceae</taxon>
        <taxon>Paenibacillus</taxon>
    </lineage>
</organism>
<dbReference type="InterPro" id="IPR004601">
    <property type="entry name" value="UvdE"/>
</dbReference>
<dbReference type="PANTHER" id="PTHR31290:SF5">
    <property type="entry name" value="UV-DAMAGE ENDONUCLEASE"/>
    <property type="match status" value="1"/>
</dbReference>
<evidence type="ECO:0000256" key="2">
    <source>
        <dbReference type="ARBA" id="ARBA00022759"/>
    </source>
</evidence>
<dbReference type="PANTHER" id="PTHR31290">
    <property type="entry name" value="UV-DAMAGE ENDONUCLEASE"/>
    <property type="match status" value="1"/>
</dbReference>
<keyword evidence="9" id="KW-1185">Reference proteome</keyword>
<evidence type="ECO:0000256" key="7">
    <source>
        <dbReference type="SAM" id="MobiDB-lite"/>
    </source>
</evidence>
<dbReference type="InterPro" id="IPR036237">
    <property type="entry name" value="Xyl_isomerase-like_sf"/>
</dbReference>
<evidence type="ECO:0000256" key="5">
    <source>
        <dbReference type="ARBA" id="ARBA00022801"/>
    </source>
</evidence>
<dbReference type="EMBL" id="JBHTNZ010000020">
    <property type="protein sequence ID" value="MFD1462696.1"/>
    <property type="molecule type" value="Genomic_DNA"/>
</dbReference>
<evidence type="ECO:0000256" key="3">
    <source>
        <dbReference type="ARBA" id="ARBA00022763"/>
    </source>
</evidence>
<dbReference type="RefSeq" id="WP_229523694.1">
    <property type="nucleotide sequence ID" value="NZ_JAFFQR010000029.1"/>
</dbReference>
<dbReference type="Proteomes" id="UP001597340">
    <property type="component" value="Unassembled WGS sequence"/>
</dbReference>
<dbReference type="GO" id="GO:0004519">
    <property type="term" value="F:endonuclease activity"/>
    <property type="evidence" value="ECO:0007669"/>
    <property type="project" value="UniProtKB-KW"/>
</dbReference>
<comment type="caution">
    <text evidence="8">The sequence shown here is derived from an EMBL/GenBank/DDBJ whole genome shotgun (WGS) entry which is preliminary data.</text>
</comment>
<evidence type="ECO:0000256" key="1">
    <source>
        <dbReference type="ARBA" id="ARBA00022722"/>
    </source>
</evidence>
<keyword evidence="6" id="KW-0234">DNA repair</keyword>
<dbReference type="Pfam" id="PF03851">
    <property type="entry name" value="UvdE"/>
    <property type="match status" value="1"/>
</dbReference>
<name>A0ABW4DHA9_9BACL</name>
<feature type="region of interest" description="Disordered" evidence="7">
    <location>
        <begin position="242"/>
        <end position="271"/>
    </location>
</feature>
<evidence type="ECO:0000313" key="8">
    <source>
        <dbReference type="EMBL" id="MFD1462696.1"/>
    </source>
</evidence>
<accession>A0ABW4DHA9</accession>
<protein>
    <submittedName>
        <fullName evidence="8">UV DNA damage repair endonuclease UvsE</fullName>
    </submittedName>
</protein>
<dbReference type="SUPFAM" id="SSF51658">
    <property type="entry name" value="Xylose isomerase-like"/>
    <property type="match status" value="1"/>
</dbReference>
<evidence type="ECO:0000313" key="9">
    <source>
        <dbReference type="Proteomes" id="UP001597340"/>
    </source>
</evidence>
<keyword evidence="5" id="KW-0378">Hydrolase</keyword>
<dbReference type="Gene3D" id="3.20.20.150">
    <property type="entry name" value="Divalent-metal-dependent TIM barrel enzymes"/>
    <property type="match status" value="1"/>
</dbReference>
<proteinExistence type="predicted"/>
<evidence type="ECO:0000256" key="4">
    <source>
        <dbReference type="ARBA" id="ARBA00022769"/>
    </source>
</evidence>
<keyword evidence="1" id="KW-0540">Nuclease</keyword>
<sequence>MIVRFGYVAMSVTVQNASPSKTMTMASFNKIGDREAAIRKLERIATENLHNTLRLLRHNRANDVQVYRFSSKLIPLATHPDLCGWDPFQALAADFAEVGNYVRANGMRVSFHPDHFTVLSTPRPEVLQSSINDLKYHNAMLEAMELGADAKNNIHIGGAYGDKVTSGQRFVEQVDALEVSLKKRLTLENDDKTFNAVETLEACKLTGLPMVLDIHHQWVNNEGEKPWELWPDILTTWKGEWAQAGSSPDHPLPPKVHASSPRSEKDPRSHADGVEVEPLLTFLRNIAGYTDRIDVMLEAKRKDEALFGLMNQLRLQEGNGVKVLNGASVEIML</sequence>
<evidence type="ECO:0000256" key="6">
    <source>
        <dbReference type="ARBA" id="ARBA00023204"/>
    </source>
</evidence>
<keyword evidence="3" id="KW-0227">DNA damage</keyword>
<gene>
    <name evidence="8" type="primary">uvsE</name>
    <name evidence="8" type="ORF">ACFQ5D_15065</name>
</gene>
<feature type="compositionally biased region" description="Basic and acidic residues" evidence="7">
    <location>
        <begin position="262"/>
        <end position="271"/>
    </location>
</feature>
<keyword evidence="4" id="KW-0228">DNA excision</keyword>